<evidence type="ECO:0000256" key="3">
    <source>
        <dbReference type="ARBA" id="ARBA00022692"/>
    </source>
</evidence>
<evidence type="ECO:0000256" key="5">
    <source>
        <dbReference type="ARBA" id="ARBA00023136"/>
    </source>
</evidence>
<dbReference type="PANTHER" id="PTHR43478:SF1">
    <property type="entry name" value="NA+_H+ ANTIPORTER NHAC-LIKE C-TERMINAL DOMAIN-CONTAINING PROTEIN"/>
    <property type="match status" value="1"/>
</dbReference>
<evidence type="ECO:0000256" key="4">
    <source>
        <dbReference type="ARBA" id="ARBA00022989"/>
    </source>
</evidence>
<dbReference type="EMBL" id="HBKN01005570">
    <property type="protein sequence ID" value="CAE2258816.1"/>
    <property type="molecule type" value="Transcribed_RNA"/>
</dbReference>
<evidence type="ECO:0000259" key="8">
    <source>
        <dbReference type="Pfam" id="PF03553"/>
    </source>
</evidence>
<feature type="transmembrane region" description="Helical" evidence="6">
    <location>
        <begin position="217"/>
        <end position="237"/>
    </location>
</feature>
<keyword evidence="7" id="KW-0732">Signal</keyword>
<keyword evidence="4 6" id="KW-1133">Transmembrane helix</keyword>
<dbReference type="GO" id="GO:0005886">
    <property type="term" value="C:plasma membrane"/>
    <property type="evidence" value="ECO:0007669"/>
    <property type="project" value="UniProtKB-SubCell"/>
</dbReference>
<feature type="transmembrane region" description="Helical" evidence="6">
    <location>
        <begin position="657"/>
        <end position="676"/>
    </location>
</feature>
<dbReference type="Pfam" id="PF03553">
    <property type="entry name" value="Na_H_antiporter"/>
    <property type="match status" value="1"/>
</dbReference>
<feature type="domain" description="Na+/H+ antiporter NhaC-like C-terminal" evidence="8">
    <location>
        <begin position="314"/>
        <end position="648"/>
    </location>
</feature>
<comment type="subcellular location">
    <subcellularLocation>
        <location evidence="1">Cell membrane</location>
        <topology evidence="1">Multi-pass membrane protein</topology>
    </subcellularLocation>
</comment>
<keyword evidence="2" id="KW-1003">Cell membrane</keyword>
<feature type="transmembrane region" description="Helical" evidence="6">
    <location>
        <begin position="414"/>
        <end position="433"/>
    </location>
</feature>
<dbReference type="AlphaFoldDB" id="A0A7S4N1B2"/>
<protein>
    <recommendedName>
        <fullName evidence="8">Na+/H+ antiporter NhaC-like C-terminal domain-containing protein</fullName>
    </recommendedName>
</protein>
<keyword evidence="5 6" id="KW-0472">Membrane</keyword>
<accession>A0A7S4N1B2</accession>
<dbReference type="PANTHER" id="PTHR43478">
    <property type="entry name" value="NA+/H+ ANTIPORTER-RELATED"/>
    <property type="match status" value="1"/>
</dbReference>
<feature type="signal peptide" evidence="7">
    <location>
        <begin position="1"/>
        <end position="25"/>
    </location>
</feature>
<gene>
    <name evidence="9" type="ORF">GTHE00462_LOCUS4483</name>
</gene>
<evidence type="ECO:0000256" key="2">
    <source>
        <dbReference type="ARBA" id="ARBA00022475"/>
    </source>
</evidence>
<feature type="transmembrane region" description="Helical" evidence="6">
    <location>
        <begin position="545"/>
        <end position="568"/>
    </location>
</feature>
<evidence type="ECO:0000256" key="6">
    <source>
        <dbReference type="SAM" id="Phobius"/>
    </source>
</evidence>
<feature type="transmembrane region" description="Helical" evidence="6">
    <location>
        <begin position="340"/>
        <end position="363"/>
    </location>
</feature>
<feature type="transmembrane region" description="Helical" evidence="6">
    <location>
        <begin position="298"/>
        <end position="319"/>
    </location>
</feature>
<feature type="transmembrane region" description="Helical" evidence="6">
    <location>
        <begin position="493"/>
        <end position="514"/>
    </location>
</feature>
<evidence type="ECO:0000313" key="9">
    <source>
        <dbReference type="EMBL" id="CAE2258816.1"/>
    </source>
</evidence>
<dbReference type="InterPro" id="IPR018461">
    <property type="entry name" value="Na/H_Antiport_NhaC-like_C"/>
</dbReference>
<organism evidence="9">
    <name type="scientific">Guillardia theta</name>
    <name type="common">Cryptophyte</name>
    <name type="synonym">Cryptomonas phi</name>
    <dbReference type="NCBI Taxonomy" id="55529"/>
    <lineage>
        <taxon>Eukaryota</taxon>
        <taxon>Cryptophyceae</taxon>
        <taxon>Pyrenomonadales</taxon>
        <taxon>Geminigeraceae</taxon>
        <taxon>Guillardia</taxon>
    </lineage>
</organism>
<evidence type="ECO:0000256" key="1">
    <source>
        <dbReference type="ARBA" id="ARBA00004651"/>
    </source>
</evidence>
<feature type="chain" id="PRO_5030935727" description="Na+/H+ antiporter NhaC-like C-terminal domain-containing protein" evidence="7">
    <location>
        <begin position="26"/>
        <end position="735"/>
    </location>
</feature>
<proteinExistence type="predicted"/>
<feature type="transmembrane region" description="Helical" evidence="6">
    <location>
        <begin position="178"/>
        <end position="197"/>
    </location>
</feature>
<feature type="transmembrane region" description="Helical" evidence="6">
    <location>
        <begin position="633"/>
        <end position="651"/>
    </location>
</feature>
<feature type="transmembrane region" description="Helical" evidence="6">
    <location>
        <begin position="153"/>
        <end position="171"/>
    </location>
</feature>
<reference evidence="9" key="1">
    <citation type="submission" date="2021-01" db="EMBL/GenBank/DDBJ databases">
        <authorList>
            <person name="Corre E."/>
            <person name="Pelletier E."/>
            <person name="Niang G."/>
            <person name="Scheremetjew M."/>
            <person name="Finn R."/>
            <person name="Kale V."/>
            <person name="Holt S."/>
            <person name="Cochrane G."/>
            <person name="Meng A."/>
            <person name="Brown T."/>
            <person name="Cohen L."/>
        </authorList>
    </citation>
    <scope>NUCLEOTIDE SEQUENCE</scope>
    <source>
        <strain evidence="9">CCMP 2712</strain>
    </source>
</reference>
<sequence length="735" mass="78428">MRTGSRYCVLALLVVFISSATECTASGVSCTLFHVTSTPKIVLTEIRSRIHFSMFCSNSSGTSSKRMFAEVVMLENCSAANTTSKSLRECSYTEANRMPLDVNGLAFIESSIPFRTTSSGFVDFRLNVVEEEERSGILHRREMFSEVIESVPSIPGALCLLPSVVIVLSAILSQNVCFALFTGLIVGGTLISAYNPFEGFLRAGDTFLYDALQGADQGLLLFTWFMAGLVGVISRNGGALGLGKVFVQYATSARRAQMIAVLVGYLVFFDDYSSILIVGPTMRPVTDACGVSREKLAFFVDSTAAPVASVSILSTWIGFKLSVAQQLLQQMNISDDVFSILIGAIPYSFYPILAMSMAMLVAAMGKDFGPMLVAEQHARKKFGAKTVDKAADLVDSNLGSEPDMEPDPDTPPRAINALIPILSMLVAMASGIISSGVSRYYQALGDAAAPPSAVEILSHAETTKVLIWSSLLADAMAILLTIGQRLLTLEQCMAAWVAGIRSITVGFLTLVFAWGIGNMSTVLHVGSYVSSAFGPSFPINLLPPAAMLISAFVSVASGSSWGTMVLMFPIALPLTVAHDGDGPVRANDSLLATLGAIISGSMFGDHVSPISDTTILSSLCSSCDLMQHVRTQGPYACVVGLISLLLCLISSSSSAIVASMLLPIGILLLALILHVFGSSAEHPQTSTIQTRMKSLMSWKMFRRAVDDENDALVTSHKLAQEEMEAIEMGNTRSPV</sequence>
<evidence type="ECO:0000256" key="7">
    <source>
        <dbReference type="SAM" id="SignalP"/>
    </source>
</evidence>
<feature type="transmembrane region" description="Helical" evidence="6">
    <location>
        <begin position="258"/>
        <end position="278"/>
    </location>
</feature>
<name>A0A7S4N1B2_GUITH</name>
<keyword evidence="3 6" id="KW-0812">Transmembrane</keyword>